<dbReference type="Pfam" id="PF08021">
    <property type="entry name" value="FAD_binding_9"/>
    <property type="match status" value="1"/>
</dbReference>
<dbReference type="SUPFAM" id="SSF63380">
    <property type="entry name" value="Riboflavin synthase domain-like"/>
    <property type="match status" value="1"/>
</dbReference>
<dbReference type="InterPro" id="IPR013113">
    <property type="entry name" value="SIP_FAD-bd"/>
</dbReference>
<dbReference type="InterPro" id="IPR007037">
    <property type="entry name" value="SIP_rossman_dom"/>
</dbReference>
<dbReference type="Gene3D" id="3.40.50.80">
    <property type="entry name" value="Nucleotide-binding domain of ferredoxin-NADP reductase (FNR) module"/>
    <property type="match status" value="1"/>
</dbReference>
<name>A0ABZ0WQB0_9BURK</name>
<dbReference type="RefSeq" id="WP_114810465.1">
    <property type="nucleotide sequence ID" value="NZ_CP139965.1"/>
</dbReference>
<reference evidence="3 4" key="1">
    <citation type="submission" date="2023-12" db="EMBL/GenBank/DDBJ databases">
        <title>Genome sequencing and assembly of bacterial species from a model synthetic community.</title>
        <authorList>
            <person name="Hogle S.L."/>
        </authorList>
    </citation>
    <scope>NUCLEOTIDE SEQUENCE [LARGE SCALE GENOMIC DNA]</scope>
    <source>
        <strain evidence="3 4">HAMBI 2494</strain>
    </source>
</reference>
<accession>A0ABZ0WQB0</accession>
<dbReference type="InterPro" id="IPR039374">
    <property type="entry name" value="SIP_fam"/>
</dbReference>
<evidence type="ECO:0000259" key="2">
    <source>
        <dbReference type="PROSITE" id="PS51384"/>
    </source>
</evidence>
<protein>
    <submittedName>
        <fullName evidence="3">Siderophore-interacting protein</fullName>
    </submittedName>
</protein>
<dbReference type="PANTHER" id="PTHR30157:SF0">
    <property type="entry name" value="NADPH-DEPENDENT FERRIC-CHELATE REDUCTASE"/>
    <property type="match status" value="1"/>
</dbReference>
<dbReference type="CDD" id="cd06193">
    <property type="entry name" value="siderophore_interacting"/>
    <property type="match status" value="1"/>
</dbReference>
<feature type="domain" description="FAD-binding FR-type" evidence="2">
    <location>
        <begin position="13"/>
        <end position="140"/>
    </location>
</feature>
<dbReference type="InterPro" id="IPR017927">
    <property type="entry name" value="FAD-bd_FR_type"/>
</dbReference>
<dbReference type="EMBL" id="CP139965">
    <property type="protein sequence ID" value="WQD79587.1"/>
    <property type="molecule type" value="Genomic_DNA"/>
</dbReference>
<organism evidence="3 4">
    <name type="scientific">Paraburkholderia kururiensis</name>
    <dbReference type="NCBI Taxonomy" id="984307"/>
    <lineage>
        <taxon>Bacteria</taxon>
        <taxon>Pseudomonadati</taxon>
        <taxon>Pseudomonadota</taxon>
        <taxon>Betaproteobacteria</taxon>
        <taxon>Burkholderiales</taxon>
        <taxon>Burkholderiaceae</taxon>
        <taxon>Paraburkholderia</taxon>
    </lineage>
</organism>
<dbReference type="Gene3D" id="2.40.30.10">
    <property type="entry name" value="Translation factors"/>
    <property type="match status" value="1"/>
</dbReference>
<dbReference type="Proteomes" id="UP001325479">
    <property type="component" value="Chromosome"/>
</dbReference>
<dbReference type="InterPro" id="IPR039261">
    <property type="entry name" value="FNR_nucleotide-bd"/>
</dbReference>
<keyword evidence="4" id="KW-1185">Reference proteome</keyword>
<dbReference type="PROSITE" id="PS51384">
    <property type="entry name" value="FAD_FR"/>
    <property type="match status" value="1"/>
</dbReference>
<dbReference type="PANTHER" id="PTHR30157">
    <property type="entry name" value="FERRIC REDUCTASE, NADPH-DEPENDENT"/>
    <property type="match status" value="1"/>
</dbReference>
<dbReference type="InterPro" id="IPR017938">
    <property type="entry name" value="Riboflavin_synthase-like_b-brl"/>
</dbReference>
<dbReference type="Pfam" id="PF04954">
    <property type="entry name" value="SIP"/>
    <property type="match status" value="1"/>
</dbReference>
<evidence type="ECO:0000313" key="3">
    <source>
        <dbReference type="EMBL" id="WQD79587.1"/>
    </source>
</evidence>
<evidence type="ECO:0000313" key="4">
    <source>
        <dbReference type="Proteomes" id="UP001325479"/>
    </source>
</evidence>
<evidence type="ECO:0000256" key="1">
    <source>
        <dbReference type="ARBA" id="ARBA00035644"/>
    </source>
</evidence>
<comment type="similarity">
    <text evidence="1">Belongs to the SIP oxidoreductase family.</text>
</comment>
<proteinExistence type="inferred from homology"/>
<gene>
    <name evidence="3" type="ORF">U0042_07855</name>
</gene>
<sequence>MQENANLDVVRVRYPLKFRLVQVARVHAVTPSLVRVTLTGEDLHGFESASFDDHVKVFFPAPGETQPAVPSAGPEGIVWPEGVPRPVARDYTPRRFDRAARELDIEFALHDAGPASAWAAQAKAGQYLGIGGPRGSMVIPTGFDWHLLVGDETALPAVARRLEELPQGARAAVVLEVANPSARIEFRTAANVYTVWRYRDEAWRGDACGLVEAVRETYLPPGTGFVWAAGESSAIRAVREYLCNERGIDKKRIRASSYWRRGAPAVHESIND</sequence>